<keyword evidence="6 8" id="KW-0694">RNA-binding</keyword>
<comment type="caution">
    <text evidence="11">The sequence shown here is derived from an EMBL/GenBank/DDBJ whole genome shotgun (WGS) entry which is preliminary data.</text>
</comment>
<comment type="similarity">
    <text evidence="8">Belongs to the class I-like SAM-binding methyltransferase superfamily. rRNA adenine N(6)-methyltransferase family. RsmA subfamily.</text>
</comment>
<dbReference type="PANTHER" id="PTHR11727:SF7">
    <property type="entry name" value="DIMETHYLADENOSINE TRANSFERASE-RELATED"/>
    <property type="match status" value="1"/>
</dbReference>
<comment type="function">
    <text evidence="8">Specifically dimethylates two adjacent adenosines (A1518 and A1519) in the loop of a conserved hairpin near the 3'-end of 16S rRNA in the 30S particle. May play a critical role in biogenesis of 30S subunits.</text>
</comment>
<evidence type="ECO:0000256" key="1">
    <source>
        <dbReference type="ARBA" id="ARBA00022490"/>
    </source>
</evidence>
<comment type="catalytic activity">
    <reaction evidence="8">
        <text>adenosine(1518)/adenosine(1519) in 16S rRNA + 4 S-adenosyl-L-methionine = N(6)-dimethyladenosine(1518)/N(6)-dimethyladenosine(1519) in 16S rRNA + 4 S-adenosyl-L-homocysteine + 4 H(+)</text>
        <dbReference type="Rhea" id="RHEA:19609"/>
        <dbReference type="Rhea" id="RHEA-COMP:10232"/>
        <dbReference type="Rhea" id="RHEA-COMP:10233"/>
        <dbReference type="ChEBI" id="CHEBI:15378"/>
        <dbReference type="ChEBI" id="CHEBI:57856"/>
        <dbReference type="ChEBI" id="CHEBI:59789"/>
        <dbReference type="ChEBI" id="CHEBI:74411"/>
        <dbReference type="ChEBI" id="CHEBI:74493"/>
        <dbReference type="EC" id="2.1.1.182"/>
    </reaction>
</comment>
<feature type="binding site" evidence="8 9">
    <location>
        <position position="63"/>
    </location>
    <ligand>
        <name>S-adenosyl-L-methionine</name>
        <dbReference type="ChEBI" id="CHEBI:59789"/>
    </ligand>
</feature>
<feature type="binding site" evidence="8 9">
    <location>
        <position position="113"/>
    </location>
    <ligand>
        <name>S-adenosyl-L-methionine</name>
        <dbReference type="ChEBI" id="CHEBI:59789"/>
    </ligand>
</feature>
<evidence type="ECO:0000256" key="3">
    <source>
        <dbReference type="ARBA" id="ARBA00022603"/>
    </source>
</evidence>
<evidence type="ECO:0000259" key="10">
    <source>
        <dbReference type="SMART" id="SM00650"/>
    </source>
</evidence>
<dbReference type="AlphaFoldDB" id="A0A0R1ZLI2"/>
<dbReference type="GO" id="GO:0052910">
    <property type="term" value="F:23S rRNA (adenine(2085)-N(6))-dimethyltransferase activity"/>
    <property type="evidence" value="ECO:0007669"/>
    <property type="project" value="UniProtKB-EC"/>
</dbReference>
<keyword evidence="4 8" id="KW-0808">Transferase</keyword>
<evidence type="ECO:0000313" key="12">
    <source>
        <dbReference type="Proteomes" id="UP000051679"/>
    </source>
</evidence>
<organism evidence="11 12">
    <name type="scientific">Lacticaseibacillus sharpeae JCM 1186 = DSM 20505</name>
    <dbReference type="NCBI Taxonomy" id="1291052"/>
    <lineage>
        <taxon>Bacteria</taxon>
        <taxon>Bacillati</taxon>
        <taxon>Bacillota</taxon>
        <taxon>Bacilli</taxon>
        <taxon>Lactobacillales</taxon>
        <taxon>Lactobacillaceae</taxon>
        <taxon>Lacticaseibacillus</taxon>
    </lineage>
</organism>
<feature type="binding site" evidence="8 9">
    <location>
        <position position="15"/>
    </location>
    <ligand>
        <name>S-adenosyl-L-methionine</name>
        <dbReference type="ChEBI" id="CHEBI:59789"/>
    </ligand>
</feature>
<evidence type="ECO:0000256" key="6">
    <source>
        <dbReference type="ARBA" id="ARBA00022884"/>
    </source>
</evidence>
<dbReference type="InterPro" id="IPR023165">
    <property type="entry name" value="rRNA_Ade_diMease-like_C"/>
</dbReference>
<dbReference type="HAMAP" id="MF_00607">
    <property type="entry name" value="16SrRNA_methyltr_A"/>
    <property type="match status" value="1"/>
</dbReference>
<dbReference type="PROSITE" id="PS51689">
    <property type="entry name" value="SAM_RNA_A_N6_MT"/>
    <property type="match status" value="1"/>
</dbReference>
<accession>A0A0R1ZLI2</accession>
<proteinExistence type="inferred from homology"/>
<dbReference type="GO" id="GO:0005829">
    <property type="term" value="C:cytosol"/>
    <property type="evidence" value="ECO:0007669"/>
    <property type="project" value="TreeGrafter"/>
</dbReference>
<dbReference type="STRING" id="1291052.FC18_GL000922"/>
<dbReference type="EC" id="2.1.1.182" evidence="8"/>
<evidence type="ECO:0000256" key="7">
    <source>
        <dbReference type="ARBA" id="ARBA00049167"/>
    </source>
</evidence>
<dbReference type="PANTHER" id="PTHR11727">
    <property type="entry name" value="DIMETHYLADENOSINE TRANSFERASE"/>
    <property type="match status" value="1"/>
</dbReference>
<dbReference type="EMBL" id="AYYO01000011">
    <property type="protein sequence ID" value="KRM55872.1"/>
    <property type="molecule type" value="Genomic_DNA"/>
</dbReference>
<dbReference type="PATRIC" id="fig|1291052.5.peg.938"/>
<dbReference type="InterPro" id="IPR001737">
    <property type="entry name" value="KsgA/Erm"/>
</dbReference>
<dbReference type="CDD" id="cd02440">
    <property type="entry name" value="AdoMet_MTases"/>
    <property type="match status" value="1"/>
</dbReference>
<dbReference type="Pfam" id="PF00398">
    <property type="entry name" value="RrnaAD"/>
    <property type="match status" value="1"/>
</dbReference>
<evidence type="ECO:0000256" key="8">
    <source>
        <dbReference type="HAMAP-Rule" id="MF_00607"/>
    </source>
</evidence>
<dbReference type="InterPro" id="IPR020596">
    <property type="entry name" value="rRNA_Ade_Mease_Trfase_CS"/>
</dbReference>
<keyword evidence="3 8" id="KW-0489">Methyltransferase</keyword>
<protein>
    <recommendedName>
        <fullName evidence="8">Ribosomal RNA small subunit methyltransferase A</fullName>
        <ecNumber evidence="8">2.1.1.182</ecNumber>
    </recommendedName>
    <alternativeName>
        <fullName evidence="8">16S rRNA (adenine(1518)-N(6)/adenine(1519)-N(6))-dimethyltransferase</fullName>
    </alternativeName>
    <alternativeName>
        <fullName evidence="8">16S rRNA dimethyladenosine transferase</fullName>
    </alternativeName>
    <alternativeName>
        <fullName evidence="8">16S rRNA dimethylase</fullName>
    </alternativeName>
    <alternativeName>
        <fullName evidence="8">S-adenosylmethionine-6-N', N'-adenosyl(rRNA) dimethyltransferase</fullName>
    </alternativeName>
</protein>
<dbReference type="InterPro" id="IPR020598">
    <property type="entry name" value="rRNA_Ade_methylase_Trfase_N"/>
</dbReference>
<dbReference type="InterPro" id="IPR029063">
    <property type="entry name" value="SAM-dependent_MTases_sf"/>
</dbReference>
<name>A0A0R1ZLI2_9LACO</name>
<dbReference type="Proteomes" id="UP000051679">
    <property type="component" value="Unassembled WGS sequence"/>
</dbReference>
<reference evidence="11 12" key="1">
    <citation type="journal article" date="2015" name="Genome Announc.">
        <title>Expanding the biotechnology potential of lactobacilli through comparative genomics of 213 strains and associated genera.</title>
        <authorList>
            <person name="Sun Z."/>
            <person name="Harris H.M."/>
            <person name="McCann A."/>
            <person name="Guo C."/>
            <person name="Argimon S."/>
            <person name="Zhang W."/>
            <person name="Yang X."/>
            <person name="Jeffery I.B."/>
            <person name="Cooney J.C."/>
            <person name="Kagawa T.F."/>
            <person name="Liu W."/>
            <person name="Song Y."/>
            <person name="Salvetti E."/>
            <person name="Wrobel A."/>
            <person name="Rasinkangas P."/>
            <person name="Parkhill J."/>
            <person name="Rea M.C."/>
            <person name="O'Sullivan O."/>
            <person name="Ritari J."/>
            <person name="Douillard F.P."/>
            <person name="Paul Ross R."/>
            <person name="Yang R."/>
            <person name="Briner A.E."/>
            <person name="Felis G.E."/>
            <person name="de Vos W.M."/>
            <person name="Barrangou R."/>
            <person name="Klaenhammer T.R."/>
            <person name="Caufield P.W."/>
            <person name="Cui Y."/>
            <person name="Zhang H."/>
            <person name="O'Toole P.W."/>
        </authorList>
    </citation>
    <scope>NUCLEOTIDE SEQUENCE [LARGE SCALE GENOMIC DNA]</scope>
    <source>
        <strain evidence="11 12">DSM 20505</strain>
    </source>
</reference>
<comment type="subcellular location">
    <subcellularLocation>
        <location evidence="8">Cytoplasm</location>
    </subcellularLocation>
</comment>
<comment type="catalytic activity">
    <reaction evidence="7">
        <text>adenosine(2085) in 23S rRNA + 2 S-adenosyl-L-methionine = N(6)-dimethyladenosine(2085) in 23S rRNA + 2 S-adenosyl-L-homocysteine + 2 H(+)</text>
        <dbReference type="Rhea" id="RHEA:42784"/>
        <dbReference type="Rhea" id="RHEA-COMP:10237"/>
        <dbReference type="Rhea" id="RHEA-COMP:10238"/>
        <dbReference type="ChEBI" id="CHEBI:15378"/>
        <dbReference type="ChEBI" id="CHEBI:57856"/>
        <dbReference type="ChEBI" id="CHEBI:59789"/>
        <dbReference type="ChEBI" id="CHEBI:74411"/>
        <dbReference type="ChEBI" id="CHEBI:74493"/>
        <dbReference type="EC" id="2.1.1.184"/>
    </reaction>
</comment>
<evidence type="ECO:0000256" key="9">
    <source>
        <dbReference type="PROSITE-ProRule" id="PRU01026"/>
    </source>
</evidence>
<keyword evidence="1 8" id="KW-0963">Cytoplasm</keyword>
<sequence>MEEFGFHTKKHLGQNFLTNTDVLKRIVAAGDVTAADDVIEIGPGIGALTEFLAASAHQVLALEIDASLLPVLAETMAPYPNVAVENQDVLKADLPALIAKHFDGQHNIKVVANLPYYITTPILMHLLGTDINIAGITVMMQKEVAGRLTAEPRSKDYGSLSIAVQNVAEVEVAFTVNRNSFVPAPNVDSAIVVLHMREVPVAEIADQAGFDKLVKGAFAARRKTIWNNLVHLYGKSPDAKEAIQKALADAGVEQQARAEQLSIKKFAELQQNLQKNGLA</sequence>
<evidence type="ECO:0000256" key="4">
    <source>
        <dbReference type="ARBA" id="ARBA00022679"/>
    </source>
</evidence>
<feature type="binding site" evidence="8 9">
    <location>
        <position position="17"/>
    </location>
    <ligand>
        <name>S-adenosyl-L-methionine</name>
        <dbReference type="ChEBI" id="CHEBI:59789"/>
    </ligand>
</feature>
<keyword evidence="5 8" id="KW-0949">S-adenosyl-L-methionine</keyword>
<dbReference type="SUPFAM" id="SSF53335">
    <property type="entry name" value="S-adenosyl-L-methionine-dependent methyltransferases"/>
    <property type="match status" value="1"/>
</dbReference>
<evidence type="ECO:0000256" key="5">
    <source>
        <dbReference type="ARBA" id="ARBA00022691"/>
    </source>
</evidence>
<dbReference type="InterPro" id="IPR011530">
    <property type="entry name" value="rRNA_adenine_dimethylase"/>
</dbReference>
<evidence type="ECO:0000313" key="11">
    <source>
        <dbReference type="EMBL" id="KRM55872.1"/>
    </source>
</evidence>
<feature type="domain" description="Ribosomal RNA adenine methylase transferase N-terminal" evidence="10">
    <location>
        <begin position="22"/>
        <end position="198"/>
    </location>
</feature>
<dbReference type="Gene3D" id="3.40.50.150">
    <property type="entry name" value="Vaccinia Virus protein VP39"/>
    <property type="match status" value="1"/>
</dbReference>
<dbReference type="GO" id="GO:0052908">
    <property type="term" value="F:16S rRNA (adenine(1518)-N(6)/adenine(1519)-N(6))-dimethyltransferase activity"/>
    <property type="evidence" value="ECO:0007669"/>
    <property type="project" value="UniProtKB-EC"/>
</dbReference>
<dbReference type="Gene3D" id="1.10.8.100">
    <property type="entry name" value="Ribosomal RNA adenine dimethylase-like, domain 2"/>
    <property type="match status" value="1"/>
</dbReference>
<dbReference type="FunFam" id="3.40.50.150:FF:000023">
    <property type="entry name" value="Ribosomal RNA small subunit methyltransferase A"/>
    <property type="match status" value="1"/>
</dbReference>
<keyword evidence="2 8" id="KW-0698">rRNA processing</keyword>
<evidence type="ECO:0000256" key="2">
    <source>
        <dbReference type="ARBA" id="ARBA00022552"/>
    </source>
</evidence>
<dbReference type="GO" id="GO:0003723">
    <property type="term" value="F:RNA binding"/>
    <property type="evidence" value="ECO:0007669"/>
    <property type="project" value="UniProtKB-UniRule"/>
</dbReference>
<dbReference type="SMART" id="SM00650">
    <property type="entry name" value="rADc"/>
    <property type="match status" value="1"/>
</dbReference>
<gene>
    <name evidence="8" type="primary">rsmA</name>
    <name evidence="8" type="synonym">ksgA</name>
    <name evidence="11" type="ORF">FC18_GL000922</name>
</gene>
<keyword evidence="12" id="KW-1185">Reference proteome</keyword>
<dbReference type="PROSITE" id="PS01131">
    <property type="entry name" value="RRNA_A_DIMETH"/>
    <property type="match status" value="1"/>
</dbReference>
<feature type="binding site" evidence="8 9">
    <location>
        <position position="42"/>
    </location>
    <ligand>
        <name>S-adenosyl-L-methionine</name>
        <dbReference type="ChEBI" id="CHEBI:59789"/>
    </ligand>
</feature>
<feature type="binding site" evidence="8 9">
    <location>
        <position position="88"/>
    </location>
    <ligand>
        <name>S-adenosyl-L-methionine</name>
        <dbReference type="ChEBI" id="CHEBI:59789"/>
    </ligand>
</feature>
<dbReference type="NCBIfam" id="TIGR00755">
    <property type="entry name" value="ksgA"/>
    <property type="match status" value="1"/>
</dbReference>